<dbReference type="PROSITE" id="PS00211">
    <property type="entry name" value="ABC_TRANSPORTER_1"/>
    <property type="match status" value="1"/>
</dbReference>
<dbReference type="PROSITE" id="PS50893">
    <property type="entry name" value="ABC_TRANSPORTER_2"/>
    <property type="match status" value="1"/>
</dbReference>
<keyword evidence="3 8" id="KW-0812">Transmembrane</keyword>
<comment type="subcellular location">
    <subcellularLocation>
        <location evidence="1">Cell membrane</location>
        <topology evidence="1">Multi-pass membrane protein</topology>
    </subcellularLocation>
</comment>
<keyword evidence="4" id="KW-0547">Nucleotide-binding</keyword>
<evidence type="ECO:0000313" key="11">
    <source>
        <dbReference type="EMBL" id="GBG10939.1"/>
    </source>
</evidence>
<evidence type="ECO:0000256" key="8">
    <source>
        <dbReference type="SAM" id="Phobius"/>
    </source>
</evidence>
<dbReference type="GO" id="GO:0005524">
    <property type="term" value="F:ATP binding"/>
    <property type="evidence" value="ECO:0007669"/>
    <property type="project" value="UniProtKB-KW"/>
</dbReference>
<dbReference type="FunFam" id="3.40.50.300:FF:000218">
    <property type="entry name" value="Multidrug ABC transporter ATP-binding protein"/>
    <property type="match status" value="1"/>
</dbReference>
<dbReference type="Gene3D" id="1.20.1560.10">
    <property type="entry name" value="ABC transporter type 1, transmembrane domain"/>
    <property type="match status" value="1"/>
</dbReference>
<evidence type="ECO:0000256" key="4">
    <source>
        <dbReference type="ARBA" id="ARBA00022741"/>
    </source>
</evidence>
<dbReference type="GO" id="GO:0015421">
    <property type="term" value="F:ABC-type oligopeptide transporter activity"/>
    <property type="evidence" value="ECO:0007669"/>
    <property type="project" value="TreeGrafter"/>
</dbReference>
<protein>
    <submittedName>
        <fullName evidence="11">Multidrug ABC transporter ATP-binding protein</fullName>
    </submittedName>
</protein>
<dbReference type="SUPFAM" id="SSF90123">
    <property type="entry name" value="ABC transporter transmembrane region"/>
    <property type="match status" value="1"/>
</dbReference>
<dbReference type="InterPro" id="IPR017871">
    <property type="entry name" value="ABC_transporter-like_CS"/>
</dbReference>
<reference evidence="11 12" key="1">
    <citation type="submission" date="2017-08" db="EMBL/GenBank/DDBJ databases">
        <title>Substantial Increase in Enzyme Production by Combined Drug-Resistance Mutations in Paenibacillus agaridevorans.</title>
        <authorList>
            <person name="Tanaka Y."/>
            <person name="Funane K."/>
            <person name="Hosaka T."/>
            <person name="Shiwa Y."/>
            <person name="Fujita N."/>
            <person name="Miyazaki T."/>
            <person name="Yoshikawa H."/>
            <person name="Murakami K."/>
            <person name="Kasahara K."/>
            <person name="Inaoka T."/>
            <person name="Hiraga Y."/>
            <person name="Ochi K."/>
        </authorList>
    </citation>
    <scope>NUCLEOTIDE SEQUENCE [LARGE SCALE GENOMIC DNA]</scope>
    <source>
        <strain evidence="11 12">T-3040</strain>
    </source>
</reference>
<feature type="transmembrane region" description="Helical" evidence="8">
    <location>
        <begin position="186"/>
        <end position="204"/>
    </location>
</feature>
<accession>A0A2R5EZ61</accession>
<feature type="domain" description="ABC transmembrane type-1" evidence="10">
    <location>
        <begin position="45"/>
        <end position="327"/>
    </location>
</feature>
<feature type="transmembrane region" description="Helical" evidence="8">
    <location>
        <begin position="80"/>
        <end position="102"/>
    </location>
</feature>
<organism evidence="11 12">
    <name type="scientific">Paenibacillus agaridevorans</name>
    <dbReference type="NCBI Taxonomy" id="171404"/>
    <lineage>
        <taxon>Bacteria</taxon>
        <taxon>Bacillati</taxon>
        <taxon>Bacillota</taxon>
        <taxon>Bacilli</taxon>
        <taxon>Bacillales</taxon>
        <taxon>Paenibacillaceae</taxon>
        <taxon>Paenibacillus</taxon>
    </lineage>
</organism>
<evidence type="ECO:0000259" key="9">
    <source>
        <dbReference type="PROSITE" id="PS50893"/>
    </source>
</evidence>
<comment type="caution">
    <text evidence="11">The sequence shown here is derived from an EMBL/GenBank/DDBJ whole genome shotgun (WGS) entry which is preliminary data.</text>
</comment>
<dbReference type="InterPro" id="IPR011527">
    <property type="entry name" value="ABC1_TM_dom"/>
</dbReference>
<keyword evidence="12" id="KW-1185">Reference proteome</keyword>
<dbReference type="Pfam" id="PF00005">
    <property type="entry name" value="ABC_tran"/>
    <property type="match status" value="1"/>
</dbReference>
<dbReference type="InterPro" id="IPR036640">
    <property type="entry name" value="ABC1_TM_sf"/>
</dbReference>
<dbReference type="EMBL" id="BDQX01000362">
    <property type="protein sequence ID" value="GBG10939.1"/>
    <property type="molecule type" value="Genomic_DNA"/>
</dbReference>
<dbReference type="Pfam" id="PF00664">
    <property type="entry name" value="ABC_membrane"/>
    <property type="match status" value="1"/>
</dbReference>
<comment type="similarity">
    <text evidence="2">Belongs to the ABC transporter superfamily.</text>
</comment>
<feature type="transmembrane region" description="Helical" evidence="8">
    <location>
        <begin position="163"/>
        <end position="180"/>
    </location>
</feature>
<keyword evidence="6 8" id="KW-1133">Transmembrane helix</keyword>
<dbReference type="PANTHER" id="PTHR43394">
    <property type="entry name" value="ATP-DEPENDENT PERMEASE MDL1, MITOCHONDRIAL"/>
    <property type="match status" value="1"/>
</dbReference>
<dbReference type="AlphaFoldDB" id="A0A2R5EZ61"/>
<dbReference type="SUPFAM" id="SSF52540">
    <property type="entry name" value="P-loop containing nucleoside triphosphate hydrolases"/>
    <property type="match status" value="1"/>
</dbReference>
<dbReference type="GO" id="GO:0016887">
    <property type="term" value="F:ATP hydrolysis activity"/>
    <property type="evidence" value="ECO:0007669"/>
    <property type="project" value="InterPro"/>
</dbReference>
<dbReference type="GO" id="GO:0005886">
    <property type="term" value="C:plasma membrane"/>
    <property type="evidence" value="ECO:0007669"/>
    <property type="project" value="UniProtKB-SubCell"/>
</dbReference>
<dbReference type="InterPro" id="IPR003439">
    <property type="entry name" value="ABC_transporter-like_ATP-bd"/>
</dbReference>
<name>A0A2R5EZ61_9BACL</name>
<feature type="transmembrane region" description="Helical" evidence="8">
    <location>
        <begin position="271"/>
        <end position="292"/>
    </location>
</feature>
<dbReference type="PANTHER" id="PTHR43394:SF1">
    <property type="entry name" value="ATP-BINDING CASSETTE SUB-FAMILY B MEMBER 10, MITOCHONDRIAL"/>
    <property type="match status" value="1"/>
</dbReference>
<proteinExistence type="inferred from homology"/>
<feature type="transmembrane region" description="Helical" evidence="8">
    <location>
        <begin position="43"/>
        <end position="68"/>
    </location>
</feature>
<evidence type="ECO:0000256" key="2">
    <source>
        <dbReference type="ARBA" id="ARBA00005417"/>
    </source>
</evidence>
<dbReference type="CDD" id="cd03251">
    <property type="entry name" value="ABCC_MsbA"/>
    <property type="match status" value="1"/>
</dbReference>
<dbReference type="FunFam" id="1.20.1560.10:FF:000053">
    <property type="entry name" value="Multidrug ABC transporter ATP-binding protein"/>
    <property type="match status" value="1"/>
</dbReference>
<evidence type="ECO:0000259" key="10">
    <source>
        <dbReference type="PROSITE" id="PS50929"/>
    </source>
</evidence>
<evidence type="ECO:0000256" key="1">
    <source>
        <dbReference type="ARBA" id="ARBA00004651"/>
    </source>
</evidence>
<evidence type="ECO:0000256" key="7">
    <source>
        <dbReference type="ARBA" id="ARBA00023136"/>
    </source>
</evidence>
<dbReference type="InterPro" id="IPR039421">
    <property type="entry name" value="Type_1_exporter"/>
</dbReference>
<dbReference type="CDD" id="cd18549">
    <property type="entry name" value="ABC_6TM_YwjA_like"/>
    <property type="match status" value="1"/>
</dbReference>
<dbReference type="InterPro" id="IPR003593">
    <property type="entry name" value="AAA+_ATPase"/>
</dbReference>
<dbReference type="InterPro" id="IPR027417">
    <property type="entry name" value="P-loop_NTPase"/>
</dbReference>
<dbReference type="Proteomes" id="UP000245202">
    <property type="component" value="Unassembled WGS sequence"/>
</dbReference>
<feature type="domain" description="ABC transporter" evidence="9">
    <location>
        <begin position="361"/>
        <end position="595"/>
    </location>
</feature>
<sequence length="600" mass="66763">MKTFIKTVTRLEASAMDGGSNTDEQETTMLRRFFSYYKPYKKLFFLDFSCAVLLAILELSFPLAVGYVVETLLPDENWGLIVSAGAVLLLIYVINTFLSYIVTYWGHMLGINIETDMRRALFDHVQKLSFRFFDNTKTGHLISRLTNDLFEIGEVAHHGPEDMFIAAMTLVGAFGIMLFIHPMLAIMTFIIVPIIIWLVLYFNGRMTKAANRLFSDMADFNARVEDTVGGIRVVQAFANEKHEGKLFKGNNLRFREAKLISYKIIGMNASVSYMLMRVVSLFVLIAGAYYVITDGMSYADFLTFVLLTNIFFKPIEKINAVIESYPKGIAGFKRYTQLMDTEPDVADRPDAKEVDRLRGDIRYENVDFGYEGEAKVLDGINLSINAGETIAFVGPSGAGKTTLCSLLPRFYEISGGRITVDGHDIRDLKLESLRKSIGIVQQDVFLFAGTIRENIAYGKLGASDEAIMEAARRAKLEAFIGSLPDGLDTVVGERGVKLSGGQKQRLAIARMFLKNPPILILDEATSALDTETEQAIQQSLSELSVGRTTLVIAHRLATIKNADRIIVVTEEGISEQGRHDELVAAGGIYSRLHTAQFGRG</sequence>
<gene>
    <name evidence="11" type="ORF">PAT3040_05711</name>
</gene>
<dbReference type="Gene3D" id="3.40.50.300">
    <property type="entry name" value="P-loop containing nucleotide triphosphate hydrolases"/>
    <property type="match status" value="1"/>
</dbReference>
<keyword evidence="7 8" id="KW-0472">Membrane</keyword>
<evidence type="ECO:0000313" key="12">
    <source>
        <dbReference type="Proteomes" id="UP000245202"/>
    </source>
</evidence>
<dbReference type="PROSITE" id="PS50929">
    <property type="entry name" value="ABC_TM1F"/>
    <property type="match status" value="1"/>
</dbReference>
<keyword evidence="5 11" id="KW-0067">ATP-binding</keyword>
<evidence type="ECO:0000256" key="6">
    <source>
        <dbReference type="ARBA" id="ARBA00022989"/>
    </source>
</evidence>
<evidence type="ECO:0000256" key="5">
    <source>
        <dbReference type="ARBA" id="ARBA00022840"/>
    </source>
</evidence>
<dbReference type="SMART" id="SM00382">
    <property type="entry name" value="AAA"/>
    <property type="match status" value="1"/>
</dbReference>
<evidence type="ECO:0000256" key="3">
    <source>
        <dbReference type="ARBA" id="ARBA00022692"/>
    </source>
</evidence>